<dbReference type="GO" id="GO:0005829">
    <property type="term" value="C:cytosol"/>
    <property type="evidence" value="ECO:0007669"/>
    <property type="project" value="TreeGrafter"/>
</dbReference>
<dbReference type="InterPro" id="IPR000873">
    <property type="entry name" value="AMP-dep_synth/lig_dom"/>
</dbReference>
<dbReference type="Gene3D" id="3.30.300.30">
    <property type="match status" value="1"/>
</dbReference>
<protein>
    <recommendedName>
        <fullName evidence="2">acetate--CoA ligase</fullName>
        <ecNumber evidence="2">6.2.1.1</ecNumber>
    </recommendedName>
</protein>
<dbReference type="GO" id="GO:0003987">
    <property type="term" value="F:acetate-CoA ligase activity"/>
    <property type="evidence" value="ECO:0007669"/>
    <property type="project" value="UniProtKB-EC"/>
</dbReference>
<feature type="domain" description="AMP-binding enzyme C-terminal" evidence="8">
    <location>
        <begin position="471"/>
        <end position="549"/>
    </location>
</feature>
<evidence type="ECO:0000256" key="1">
    <source>
        <dbReference type="ARBA" id="ARBA00006432"/>
    </source>
</evidence>
<reference evidence="10" key="1">
    <citation type="submission" date="2018-09" db="EMBL/GenBank/DDBJ databases">
        <authorList>
            <person name="Zhu H."/>
        </authorList>
    </citation>
    <scope>NUCLEOTIDE SEQUENCE [LARGE SCALE GENOMIC DNA]</scope>
    <source>
        <strain evidence="10">K2R23-3</strain>
    </source>
</reference>
<dbReference type="KEGG" id="paek:D3873_08150"/>
<name>A0A385YVE0_9BACL</name>
<gene>
    <name evidence="9" type="primary">acsA</name>
    <name evidence="9" type="ORF">D3873_08150</name>
</gene>
<dbReference type="InterPro" id="IPR020845">
    <property type="entry name" value="AMP-binding_CS"/>
</dbReference>
<dbReference type="OrthoDB" id="9778383at2"/>
<dbReference type="RefSeq" id="WP_119883605.1">
    <property type="nucleotide sequence ID" value="NZ_CP032418.1"/>
</dbReference>
<evidence type="ECO:0000256" key="2">
    <source>
        <dbReference type="ARBA" id="ARBA00013275"/>
    </source>
</evidence>
<dbReference type="InterPro" id="IPR042099">
    <property type="entry name" value="ANL_N_sf"/>
</dbReference>
<organism evidence="9 10">
    <name type="scientific">Paenisporosarcina cavernae</name>
    <dbReference type="NCBI Taxonomy" id="2320858"/>
    <lineage>
        <taxon>Bacteria</taxon>
        <taxon>Bacillati</taxon>
        <taxon>Bacillota</taxon>
        <taxon>Bacilli</taxon>
        <taxon>Bacillales</taxon>
        <taxon>Caryophanaceae</taxon>
        <taxon>Paenisporosarcina</taxon>
    </lineage>
</organism>
<evidence type="ECO:0000256" key="4">
    <source>
        <dbReference type="ARBA" id="ARBA00022741"/>
    </source>
</evidence>
<dbReference type="PROSITE" id="PS00455">
    <property type="entry name" value="AMP_BINDING"/>
    <property type="match status" value="1"/>
</dbReference>
<keyword evidence="3 9" id="KW-0436">Ligase</keyword>
<sequence>MKVEALPVVQGDFNLSNYADVAKDFDWEQAWKSLSASETGRLNAAYETIDRHAESSNKNKVALFYKDANRKETYTFYDMKRMSNKAANVFQKHTSIEKGDRLFIFLPRSPELYFALLGALKMGAIVGPLFEAFMEGAVFDRLADSEAKVIVTTPELLERVPVDKLPHLETIVLIGEEIEEKDTIIDFKKEMKEASPYFELEWLEKEDGLILHYTSGSTGKPKGVLHVQQAIMQHYQTAKWVLDLKENDIYWCTADPGWVTGTSYGIFGPWLAGTSMVVLGGRFSPDTWYETIEEYGVTVWYSAPTAFRMLMGAGDGLLKKYDVSTLRHVLSVGEPLNPEVIKWGANVFRQRIHDTWWMTETGAQMICNFGCLPIKPGSMGKPIPGVKAAIVDDNGEELPAYQMGNLALEKGWPSMMHMIWNNPEKYDSYFLKDKWYVSGDSAYMDEDGFFWFQGRIDDVIMTSGERVGPFEVESKLLEHPAIVEAGVIGKPDPVRGEIIKAFVALREDVEPSDELIADIQQFVKKGLAAHAAPREIEFKDKLPKTRSGKIMRRVLKAWELNLPAGDLSTMED</sequence>
<dbReference type="PANTHER" id="PTHR24095">
    <property type="entry name" value="ACETYL-COENZYME A SYNTHETASE"/>
    <property type="match status" value="1"/>
</dbReference>
<dbReference type="GO" id="GO:0006085">
    <property type="term" value="P:acetyl-CoA biosynthetic process"/>
    <property type="evidence" value="ECO:0007669"/>
    <property type="project" value="TreeGrafter"/>
</dbReference>
<keyword evidence="5" id="KW-0067">ATP-binding</keyword>
<evidence type="ECO:0000256" key="5">
    <source>
        <dbReference type="ARBA" id="ARBA00022840"/>
    </source>
</evidence>
<dbReference type="InterPro" id="IPR045851">
    <property type="entry name" value="AMP-bd_C_sf"/>
</dbReference>
<evidence type="ECO:0000256" key="6">
    <source>
        <dbReference type="ARBA" id="ARBA00022990"/>
    </source>
</evidence>
<evidence type="ECO:0000313" key="9">
    <source>
        <dbReference type="EMBL" id="AYC29867.1"/>
    </source>
</evidence>
<dbReference type="AlphaFoldDB" id="A0A385YVE0"/>
<dbReference type="FunFam" id="3.30.300.30:FF:000005">
    <property type="entry name" value="Acyl-coenzyme A synthetase ACSM5, mitochondrial"/>
    <property type="match status" value="1"/>
</dbReference>
<evidence type="ECO:0000313" key="10">
    <source>
        <dbReference type="Proteomes" id="UP000265725"/>
    </source>
</evidence>
<dbReference type="Gene3D" id="3.40.50.12780">
    <property type="entry name" value="N-terminal domain of ligase-like"/>
    <property type="match status" value="1"/>
</dbReference>
<dbReference type="GO" id="GO:0005524">
    <property type="term" value="F:ATP binding"/>
    <property type="evidence" value="ECO:0007669"/>
    <property type="project" value="UniProtKB-KW"/>
</dbReference>
<dbReference type="NCBIfam" id="NF003313">
    <property type="entry name" value="PRK04319.1"/>
    <property type="match status" value="1"/>
</dbReference>
<comment type="similarity">
    <text evidence="1">Belongs to the ATP-dependent AMP-binding enzyme family.</text>
</comment>
<dbReference type="PANTHER" id="PTHR24095:SF14">
    <property type="entry name" value="ACETYL-COENZYME A SYNTHETASE 1"/>
    <property type="match status" value="1"/>
</dbReference>
<evidence type="ECO:0000259" key="8">
    <source>
        <dbReference type="Pfam" id="PF13193"/>
    </source>
</evidence>
<dbReference type="EMBL" id="CP032418">
    <property type="protein sequence ID" value="AYC29867.1"/>
    <property type="molecule type" value="Genomic_DNA"/>
</dbReference>
<evidence type="ECO:0000256" key="3">
    <source>
        <dbReference type="ARBA" id="ARBA00022598"/>
    </source>
</evidence>
<dbReference type="EC" id="6.2.1.1" evidence="2"/>
<accession>A0A385YVE0</accession>
<keyword evidence="6" id="KW-0007">Acetylation</keyword>
<dbReference type="InterPro" id="IPR025110">
    <property type="entry name" value="AMP-bd_C"/>
</dbReference>
<feature type="domain" description="AMP-dependent synthetase/ligase" evidence="7">
    <location>
        <begin position="51"/>
        <end position="409"/>
    </location>
</feature>
<keyword evidence="4" id="KW-0547">Nucleotide-binding</keyword>
<keyword evidence="10" id="KW-1185">Reference proteome</keyword>
<proteinExistence type="inferred from homology"/>
<dbReference type="Pfam" id="PF00501">
    <property type="entry name" value="AMP-binding"/>
    <property type="match status" value="1"/>
</dbReference>
<dbReference type="SUPFAM" id="SSF56801">
    <property type="entry name" value="Acetyl-CoA synthetase-like"/>
    <property type="match status" value="1"/>
</dbReference>
<evidence type="ECO:0000259" key="7">
    <source>
        <dbReference type="Pfam" id="PF00501"/>
    </source>
</evidence>
<dbReference type="Pfam" id="PF13193">
    <property type="entry name" value="AMP-binding_C"/>
    <property type="match status" value="1"/>
</dbReference>
<dbReference type="Proteomes" id="UP000265725">
    <property type="component" value="Chromosome"/>
</dbReference>